<evidence type="ECO:0000313" key="1">
    <source>
        <dbReference type="EMBL" id="ARP18154.1"/>
    </source>
</evidence>
<protein>
    <submittedName>
        <fullName evidence="1">Prophage minor tail protein Z (GPZ)</fullName>
    </submittedName>
</protein>
<organism evidence="1">
    <name type="scientific">Vibrio alginolyticus</name>
    <dbReference type="NCBI Taxonomy" id="663"/>
    <lineage>
        <taxon>Bacteria</taxon>
        <taxon>Pseudomonadati</taxon>
        <taxon>Pseudomonadota</taxon>
        <taxon>Gammaproteobacteria</taxon>
        <taxon>Vibrionales</taxon>
        <taxon>Vibrionaceae</taxon>
        <taxon>Vibrio</taxon>
    </lineage>
</organism>
<dbReference type="EMBL" id="CP017902">
    <property type="protein sequence ID" value="ARP18154.1"/>
    <property type="molecule type" value="Genomic_DNA"/>
</dbReference>
<sequence>MNELDRQLATAVKNLSALDEKAVPSAASMGINRIAKRAISHSVKDTSKAVKVQQKVIRRYARVSKKASPKQPVAYVRVRRTDIPAIHIGEARTQIRRKKGRYQVQSATRGKDGRYTKREVSGFTSIKVGKHKFDNAFLQKLENGKWHIMQRTSDARYPIKMCAIPIKNEITTAFETNSKKLMKTDMPKELSYAMGQQIRLVIRREVGRGN</sequence>
<gene>
    <name evidence="1" type="ORF">K05K4_13160</name>
</gene>
<dbReference type="PIRSF" id="PIRSF004395">
    <property type="entry name" value="Tail_Z"/>
    <property type="match status" value="1"/>
</dbReference>
<dbReference type="RefSeq" id="WP_086046679.1">
    <property type="nucleotide sequence ID" value="NZ_CP017889.1"/>
</dbReference>
<name>A0A1W6TBD8_VIBAL</name>
<dbReference type="AlphaFoldDB" id="A0A1W6TBD8"/>
<dbReference type="Pfam" id="PF06763">
    <property type="entry name" value="Minor_tail_Z"/>
    <property type="match status" value="1"/>
</dbReference>
<proteinExistence type="predicted"/>
<accession>A0A1W6TBD8</accession>
<dbReference type="InterPro" id="IPR010633">
    <property type="entry name" value="Phage_lambda_GpZ"/>
</dbReference>
<reference evidence="1" key="1">
    <citation type="submission" date="2016-10" db="EMBL/GenBank/DDBJ databases">
        <title>The High Quality Genome of Vibrio alginolyticus K01M1.</title>
        <authorList>
            <person name="Wendling C."/>
            <person name="Chibani C.M."/>
            <person name="Hertel R."/>
            <person name="Sproer C."/>
            <person name="Bunk B."/>
            <person name="Overmann J."/>
            <person name="Roth O."/>
            <person name="Liesegang H."/>
        </authorList>
    </citation>
    <scope>NUCLEOTIDE SEQUENCE</scope>
    <source>
        <strain evidence="1">K05K4</strain>
    </source>
</reference>